<dbReference type="InterPro" id="IPR011041">
    <property type="entry name" value="Quinoprot_gluc/sorb_DH_b-prop"/>
</dbReference>
<evidence type="ECO:0000313" key="4">
    <source>
        <dbReference type="EMBL" id="GHC73646.1"/>
    </source>
</evidence>
<dbReference type="RefSeq" id="WP_189490059.1">
    <property type="nucleotide sequence ID" value="NZ_BMZO01000007.1"/>
</dbReference>
<dbReference type="Gene3D" id="2.120.10.30">
    <property type="entry name" value="TolB, C-terminal domain"/>
    <property type="match status" value="1"/>
</dbReference>
<accession>A0A8J3GHQ0</accession>
<feature type="signal peptide" evidence="2">
    <location>
        <begin position="1"/>
        <end position="24"/>
    </location>
</feature>
<reference evidence="4" key="2">
    <citation type="submission" date="2020-09" db="EMBL/GenBank/DDBJ databases">
        <authorList>
            <person name="Sun Q."/>
            <person name="Kim S."/>
        </authorList>
    </citation>
    <scope>NUCLEOTIDE SEQUENCE</scope>
    <source>
        <strain evidence="4">KCTC 42097</strain>
    </source>
</reference>
<dbReference type="AlphaFoldDB" id="A0A8J3GHQ0"/>
<dbReference type="Proteomes" id="UP000641137">
    <property type="component" value="Unassembled WGS sequence"/>
</dbReference>
<keyword evidence="2" id="KW-0732">Signal</keyword>
<evidence type="ECO:0000256" key="1">
    <source>
        <dbReference type="SAM" id="MobiDB-lite"/>
    </source>
</evidence>
<comment type="caution">
    <text evidence="4">The sequence shown here is derived from an EMBL/GenBank/DDBJ whole genome shotgun (WGS) entry which is preliminary data.</text>
</comment>
<gene>
    <name evidence="4" type="primary">gcd</name>
    <name evidence="4" type="ORF">GCM10010136_21920</name>
</gene>
<sequence length="431" mass="45866">MTKFSLLLAGTMLSAAIALGGAYAQTNGGAAATGSAEGESPASGAEQRPGGTPAEREAANAPDQRPAFQGQTRAPQPEIMPEVTVEVVAEGLPKLWAMEFLPDGRMLVTAKEGAIHIVADGEVGPAIEGVPEVDDRGQGGLLDVALAPDFESSNRIFFSFSEPRDGGNGTSVASATLVSDENGGDRLEDVKVIFQQMPTYDGDKHFGSRLVFDNDGALFVTVGERSDVEPRIQSQDLSSGLGKVFRLTQDGEPFEGNPFADQENALSEIWSYGHRNTQAAALDAQGRFWIVEHGPKGGDELNRPEAGKNYGWPEVTYGIEYSGSPVGEGETAREGTEQPVYYWDPVIAPSGMALYQGDAFPEWQDAFLIGGLGTQGIVVVHLDGDRVVYEERVPLDARIRDVKVGPDGAVYAVTESRMMGGSTIIKLTKAK</sequence>
<evidence type="ECO:0000259" key="3">
    <source>
        <dbReference type="Pfam" id="PF07995"/>
    </source>
</evidence>
<organism evidence="4 5">
    <name type="scientific">Limoniibacter endophyticus</name>
    <dbReference type="NCBI Taxonomy" id="1565040"/>
    <lineage>
        <taxon>Bacteria</taxon>
        <taxon>Pseudomonadati</taxon>
        <taxon>Pseudomonadota</taxon>
        <taxon>Alphaproteobacteria</taxon>
        <taxon>Hyphomicrobiales</taxon>
        <taxon>Bartonellaceae</taxon>
        <taxon>Limoniibacter</taxon>
    </lineage>
</organism>
<dbReference type="PANTHER" id="PTHR19328:SF75">
    <property type="entry name" value="ALDOSE SUGAR DEHYDROGENASE YLII"/>
    <property type="match status" value="1"/>
</dbReference>
<feature type="compositionally biased region" description="Low complexity" evidence="1">
    <location>
        <begin position="28"/>
        <end position="46"/>
    </location>
</feature>
<keyword evidence="5" id="KW-1185">Reference proteome</keyword>
<proteinExistence type="predicted"/>
<protein>
    <submittedName>
        <fullName evidence="4">Glucose dehydrogenase</fullName>
    </submittedName>
</protein>
<evidence type="ECO:0000313" key="5">
    <source>
        <dbReference type="Proteomes" id="UP000641137"/>
    </source>
</evidence>
<evidence type="ECO:0000256" key="2">
    <source>
        <dbReference type="SAM" id="SignalP"/>
    </source>
</evidence>
<reference evidence="4" key="1">
    <citation type="journal article" date="2014" name="Int. J. Syst. Evol. Microbiol.">
        <title>Complete genome sequence of Corynebacterium casei LMG S-19264T (=DSM 44701T), isolated from a smear-ripened cheese.</title>
        <authorList>
            <consortium name="US DOE Joint Genome Institute (JGI-PGF)"/>
            <person name="Walter F."/>
            <person name="Albersmeier A."/>
            <person name="Kalinowski J."/>
            <person name="Ruckert C."/>
        </authorList>
    </citation>
    <scope>NUCLEOTIDE SEQUENCE</scope>
    <source>
        <strain evidence="4">KCTC 42097</strain>
    </source>
</reference>
<dbReference type="SUPFAM" id="SSF50952">
    <property type="entry name" value="Soluble quinoprotein glucose dehydrogenase"/>
    <property type="match status" value="1"/>
</dbReference>
<dbReference type="Pfam" id="PF07995">
    <property type="entry name" value="GSDH"/>
    <property type="match status" value="1"/>
</dbReference>
<name>A0A8J3GHQ0_9HYPH</name>
<feature type="domain" description="Glucose/Sorbosone dehydrogenase" evidence="3">
    <location>
        <begin position="94"/>
        <end position="416"/>
    </location>
</feature>
<dbReference type="EMBL" id="BMZO01000007">
    <property type="protein sequence ID" value="GHC73646.1"/>
    <property type="molecule type" value="Genomic_DNA"/>
</dbReference>
<dbReference type="PANTHER" id="PTHR19328">
    <property type="entry name" value="HEDGEHOG-INTERACTING PROTEIN"/>
    <property type="match status" value="1"/>
</dbReference>
<feature type="region of interest" description="Disordered" evidence="1">
    <location>
        <begin position="28"/>
        <end position="79"/>
    </location>
</feature>
<dbReference type="InterPro" id="IPR011042">
    <property type="entry name" value="6-blade_b-propeller_TolB-like"/>
</dbReference>
<feature type="chain" id="PRO_5035274086" evidence="2">
    <location>
        <begin position="25"/>
        <end position="431"/>
    </location>
</feature>
<dbReference type="InterPro" id="IPR012938">
    <property type="entry name" value="Glc/Sorbosone_DH"/>
</dbReference>